<dbReference type="InParanoid" id="F4S079"/>
<dbReference type="InterPro" id="IPR008397">
    <property type="entry name" value="Alginate_lyase_dom"/>
</dbReference>
<dbReference type="SUPFAM" id="SSF48230">
    <property type="entry name" value="Chondroitin AC/alginate lyase"/>
    <property type="match status" value="1"/>
</dbReference>
<dbReference type="eggNOG" id="ENOG502SHBT">
    <property type="taxonomic scope" value="Eukaryota"/>
</dbReference>
<dbReference type="RefSeq" id="XP_007414817.1">
    <property type="nucleotide sequence ID" value="XM_007414755.1"/>
</dbReference>
<dbReference type="STRING" id="747676.F4S079"/>
<dbReference type="Proteomes" id="UP000001072">
    <property type="component" value="Unassembled WGS sequence"/>
</dbReference>
<dbReference type="GO" id="GO:0016829">
    <property type="term" value="F:lyase activity"/>
    <property type="evidence" value="ECO:0007669"/>
    <property type="project" value="UniProtKB-KW"/>
</dbReference>
<organism evidence="5">
    <name type="scientific">Melampsora larici-populina (strain 98AG31 / pathotype 3-4-7)</name>
    <name type="common">Poplar leaf rust fungus</name>
    <dbReference type="NCBI Taxonomy" id="747676"/>
    <lineage>
        <taxon>Eukaryota</taxon>
        <taxon>Fungi</taxon>
        <taxon>Dikarya</taxon>
        <taxon>Basidiomycota</taxon>
        <taxon>Pucciniomycotina</taxon>
        <taxon>Pucciniomycetes</taxon>
        <taxon>Pucciniales</taxon>
        <taxon>Melampsoraceae</taxon>
        <taxon>Melampsora</taxon>
    </lineage>
</organism>
<gene>
    <name evidence="4" type="ORF">MELLADRAFT_110561</name>
</gene>
<evidence type="ECO:0000313" key="4">
    <source>
        <dbReference type="EMBL" id="EGG01983.1"/>
    </source>
</evidence>
<dbReference type="InterPro" id="IPR008929">
    <property type="entry name" value="Chondroitin_lyas"/>
</dbReference>
<dbReference type="OrthoDB" id="526316at2759"/>
<keyword evidence="1" id="KW-0732">Signal</keyword>
<evidence type="ECO:0000259" key="3">
    <source>
        <dbReference type="Pfam" id="PF05426"/>
    </source>
</evidence>
<accession>F4S079</accession>
<name>F4S079_MELLP</name>
<evidence type="ECO:0000256" key="2">
    <source>
        <dbReference type="ARBA" id="ARBA00023239"/>
    </source>
</evidence>
<dbReference type="KEGG" id="mlr:MELLADRAFT_110561"/>
<protein>
    <recommendedName>
        <fullName evidence="3">Alginate lyase domain-containing protein</fullName>
    </recommendedName>
</protein>
<evidence type="ECO:0000313" key="5">
    <source>
        <dbReference type="Proteomes" id="UP000001072"/>
    </source>
</evidence>
<keyword evidence="5" id="KW-1185">Reference proteome</keyword>
<sequence>MTSIRRKKFMHPGLLHTNEDFARIKLQKQHGGWVEERAYNQFVNDAYSNPDHALMGPYECVTREFSSDYEASAEAFVGDSQAARQLALLWAIDGNEKAGRKAIEILDTWAGSLKQFKGNGAQLIASLTGGTLIQAAEIMRYTSDFWNPASISRFETMVREAILPPVTQTRPNEDQKLPFIGNWGTSAEKALIAISIFLDDHHLYQLGKKAIQFAPCANLTGIINPTGQSSDSGRDQQHTQLGLGSYAEAFQMMWNQGDDFYSLADNRLLTGLEYTARFIGGDDVPFDTNFFTCHCSVLGGPWKQISQDGRSLARPIFEMAYAHYTVIKGLKMPWTEKLINSEIDVPHELNPCGKSVDQKPHAGRSKPSSYSNRWWLLPNLALSSRGLNGVEPGMSRQLLQAKNVASISLVCLCRPQIFVSSALTANV</sequence>
<dbReference type="Gene3D" id="1.50.10.100">
    <property type="entry name" value="Chondroitin AC/alginate lyase"/>
    <property type="match status" value="1"/>
</dbReference>
<keyword evidence="2" id="KW-0456">Lyase</keyword>
<reference evidence="5" key="1">
    <citation type="journal article" date="2011" name="Proc. Natl. Acad. Sci. U.S.A.">
        <title>Obligate biotrophy features unraveled by the genomic analysis of rust fungi.</title>
        <authorList>
            <person name="Duplessis S."/>
            <person name="Cuomo C.A."/>
            <person name="Lin Y.-C."/>
            <person name="Aerts A."/>
            <person name="Tisserant E."/>
            <person name="Veneault-Fourrey C."/>
            <person name="Joly D.L."/>
            <person name="Hacquard S."/>
            <person name="Amselem J."/>
            <person name="Cantarel B.L."/>
            <person name="Chiu R."/>
            <person name="Coutinho P.M."/>
            <person name="Feau N."/>
            <person name="Field M."/>
            <person name="Frey P."/>
            <person name="Gelhaye E."/>
            <person name="Goldberg J."/>
            <person name="Grabherr M.G."/>
            <person name="Kodira C.D."/>
            <person name="Kohler A."/>
            <person name="Kuees U."/>
            <person name="Lindquist E.A."/>
            <person name="Lucas S.M."/>
            <person name="Mago R."/>
            <person name="Mauceli E."/>
            <person name="Morin E."/>
            <person name="Murat C."/>
            <person name="Pangilinan J.L."/>
            <person name="Park R."/>
            <person name="Pearson M."/>
            <person name="Quesneville H."/>
            <person name="Rouhier N."/>
            <person name="Sakthikumar S."/>
            <person name="Salamov A.A."/>
            <person name="Schmutz J."/>
            <person name="Selles B."/>
            <person name="Shapiro H."/>
            <person name="Tanguay P."/>
            <person name="Tuskan G.A."/>
            <person name="Henrissat B."/>
            <person name="Van de Peer Y."/>
            <person name="Rouze P."/>
            <person name="Ellis J.G."/>
            <person name="Dodds P.N."/>
            <person name="Schein J.E."/>
            <person name="Zhong S."/>
            <person name="Hamelin R.C."/>
            <person name="Grigoriev I.V."/>
            <person name="Szabo L.J."/>
            <person name="Martin F."/>
        </authorList>
    </citation>
    <scope>NUCLEOTIDE SEQUENCE [LARGE SCALE GENOMIC DNA]</scope>
    <source>
        <strain evidence="5">98AG31 / pathotype 3-4-7</strain>
    </source>
</reference>
<feature type="domain" description="Alginate lyase" evidence="3">
    <location>
        <begin position="65"/>
        <end position="282"/>
    </location>
</feature>
<dbReference type="VEuPathDB" id="FungiDB:MELLADRAFT_110561"/>
<dbReference type="HOGENOM" id="CLU_038125_2_1_1"/>
<dbReference type="AlphaFoldDB" id="F4S079"/>
<dbReference type="EMBL" id="GL883134">
    <property type="protein sequence ID" value="EGG01983.1"/>
    <property type="molecule type" value="Genomic_DNA"/>
</dbReference>
<dbReference type="GeneID" id="18924117"/>
<evidence type="ECO:0000256" key="1">
    <source>
        <dbReference type="ARBA" id="ARBA00022729"/>
    </source>
</evidence>
<dbReference type="GO" id="GO:0042597">
    <property type="term" value="C:periplasmic space"/>
    <property type="evidence" value="ECO:0007669"/>
    <property type="project" value="InterPro"/>
</dbReference>
<proteinExistence type="predicted"/>
<dbReference type="Pfam" id="PF05426">
    <property type="entry name" value="Alginate_lyase"/>
    <property type="match status" value="1"/>
</dbReference>